<keyword evidence="6" id="KW-1185">Reference proteome</keyword>
<dbReference type="RefSeq" id="WP_270121198.1">
    <property type="nucleotide sequence ID" value="NZ_BAAAOM010000002.1"/>
</dbReference>
<reference evidence="4 6" key="2">
    <citation type="submission" date="2023-07" db="EMBL/GenBank/DDBJ databases">
        <title>Sequencing the genomes of 1000 actinobacteria strains.</title>
        <authorList>
            <person name="Klenk H.-P."/>
        </authorList>
    </citation>
    <scope>NUCLEOTIDE SEQUENCE [LARGE SCALE GENOMIC DNA]</scope>
    <source>
        <strain evidence="4 6">DSM 44724</strain>
    </source>
</reference>
<dbReference type="PRINTS" id="PR00080">
    <property type="entry name" value="SDRFAMILY"/>
</dbReference>
<evidence type="ECO:0000256" key="2">
    <source>
        <dbReference type="ARBA" id="ARBA00023002"/>
    </source>
</evidence>
<evidence type="ECO:0000256" key="1">
    <source>
        <dbReference type="ARBA" id="ARBA00006484"/>
    </source>
</evidence>
<dbReference type="PANTHER" id="PTHR42879:SF2">
    <property type="entry name" value="3-OXOACYL-[ACYL-CARRIER-PROTEIN] REDUCTASE FABG"/>
    <property type="match status" value="1"/>
</dbReference>
<comment type="caution">
    <text evidence="3">The sequence shown here is derived from an EMBL/GenBank/DDBJ whole genome shotgun (WGS) entry which is preliminary data.</text>
</comment>
<name>A0A9X3SVF7_9ACTN</name>
<evidence type="ECO:0000313" key="6">
    <source>
        <dbReference type="Proteomes" id="UP001183604"/>
    </source>
</evidence>
<gene>
    <name evidence="4" type="ORF">J2S69_001544</name>
    <name evidence="3" type="ORF">O2L01_06985</name>
</gene>
<evidence type="ECO:0000313" key="5">
    <source>
        <dbReference type="Proteomes" id="UP001145799"/>
    </source>
</evidence>
<dbReference type="EC" id="1.1.1.100" evidence="4"/>
<dbReference type="InterPro" id="IPR050259">
    <property type="entry name" value="SDR"/>
</dbReference>
<dbReference type="Pfam" id="PF13561">
    <property type="entry name" value="adh_short_C2"/>
    <property type="match status" value="1"/>
</dbReference>
<dbReference type="SUPFAM" id="SSF51735">
    <property type="entry name" value="NAD(P)-binding Rossmann-fold domains"/>
    <property type="match status" value="1"/>
</dbReference>
<dbReference type="PANTHER" id="PTHR42879">
    <property type="entry name" value="3-OXOACYL-(ACYL-CARRIER-PROTEIN) REDUCTASE"/>
    <property type="match status" value="1"/>
</dbReference>
<dbReference type="EMBL" id="JAVDYD010000001">
    <property type="protein sequence ID" value="MDR7337825.1"/>
    <property type="molecule type" value="Genomic_DNA"/>
</dbReference>
<comment type="similarity">
    <text evidence="1">Belongs to the short-chain dehydrogenases/reductases (SDR) family.</text>
</comment>
<sequence length="309" mass="31383">MSEPRTSADAFDSSFETADYDADAYAADPYGTVDQGLAEVIDLPSNGGTQATRSSRGRLQELDSLAGKIALVTGAGAPDGIGFAIATRLRLAGASVAIVSTTKRIHERAEEIGAIGFVADLADEAEVGGLADAVAEAIGEVDILINNAGLTSKTDPAVVKPVAQLSYADWQTEVTRNLDTAFLVSRAFVQSMAERGWGRIVNVAATTGVVTAVPAEAAYAAAKAGVTGLTKALATEVVADGVTVNAIAPGLIRTGSSTVPELQKGLDGPMGRPGSPEEVAAAAVFFCAPSASYITGQTLVVDGGKSLRA</sequence>
<dbReference type="InterPro" id="IPR002347">
    <property type="entry name" value="SDR_fam"/>
</dbReference>
<reference evidence="3" key="1">
    <citation type="submission" date="2022-12" db="EMBL/GenBank/DDBJ databases">
        <title>Gycomyces niveus sp.nov., a novel actinomycete isolated from soil in Shouguang.</title>
        <authorList>
            <person name="Yang X."/>
        </authorList>
    </citation>
    <scope>NUCLEOTIDE SEQUENCE</scope>
    <source>
        <strain evidence="3">DSM 44724</strain>
    </source>
</reference>
<evidence type="ECO:0000313" key="4">
    <source>
        <dbReference type="EMBL" id="MDR7337825.1"/>
    </source>
</evidence>
<dbReference type="Proteomes" id="UP001183604">
    <property type="component" value="Unassembled WGS sequence"/>
</dbReference>
<dbReference type="Gene3D" id="3.40.50.720">
    <property type="entry name" value="NAD(P)-binding Rossmann-like Domain"/>
    <property type="match status" value="1"/>
</dbReference>
<evidence type="ECO:0000313" key="3">
    <source>
        <dbReference type="EMBL" id="MDA1384722.1"/>
    </source>
</evidence>
<proteinExistence type="inferred from homology"/>
<keyword evidence="2 4" id="KW-0560">Oxidoreductase</keyword>
<dbReference type="PRINTS" id="PR00081">
    <property type="entry name" value="GDHRDH"/>
</dbReference>
<organism evidence="3 5">
    <name type="scientific">Glycomyces lechevalierae</name>
    <dbReference type="NCBI Taxonomy" id="256034"/>
    <lineage>
        <taxon>Bacteria</taxon>
        <taxon>Bacillati</taxon>
        <taxon>Actinomycetota</taxon>
        <taxon>Actinomycetes</taxon>
        <taxon>Glycomycetales</taxon>
        <taxon>Glycomycetaceae</taxon>
        <taxon>Glycomyces</taxon>
    </lineage>
</organism>
<protein>
    <submittedName>
        <fullName evidence="4">3-oxoacyl-[acyl-carrier protein] reductase</fullName>
        <ecNumber evidence="4">1.1.1.100</ecNumber>
    </submittedName>
    <submittedName>
        <fullName evidence="3">SDR family NAD(P)-dependent oxidoreductase</fullName>
    </submittedName>
</protein>
<dbReference type="GO" id="GO:0004316">
    <property type="term" value="F:3-oxoacyl-[acyl-carrier-protein] reductase (NADPH) activity"/>
    <property type="evidence" value="ECO:0007669"/>
    <property type="project" value="UniProtKB-EC"/>
</dbReference>
<dbReference type="InterPro" id="IPR036291">
    <property type="entry name" value="NAD(P)-bd_dom_sf"/>
</dbReference>
<dbReference type="AlphaFoldDB" id="A0A9X3SVF7"/>
<dbReference type="Proteomes" id="UP001145799">
    <property type="component" value="Unassembled WGS sequence"/>
</dbReference>
<dbReference type="FunFam" id="3.40.50.720:FF:000084">
    <property type="entry name" value="Short-chain dehydrogenase reductase"/>
    <property type="match status" value="1"/>
</dbReference>
<accession>A0A9X3SVF7</accession>
<dbReference type="EMBL" id="JAPZVQ010000003">
    <property type="protein sequence ID" value="MDA1384722.1"/>
    <property type="molecule type" value="Genomic_DNA"/>
</dbReference>